<proteinExistence type="predicted"/>
<evidence type="ECO:0000256" key="1">
    <source>
        <dbReference type="SAM" id="MobiDB-lite"/>
    </source>
</evidence>
<protein>
    <recommendedName>
        <fullName evidence="2">Glyoxalase-like domain-containing protein</fullName>
    </recommendedName>
</protein>
<feature type="domain" description="Glyoxalase-like" evidence="2">
    <location>
        <begin position="32"/>
        <end position="214"/>
    </location>
</feature>
<feature type="region of interest" description="Disordered" evidence="1">
    <location>
        <begin position="1"/>
        <end position="24"/>
    </location>
</feature>
<name>A0A2T7SNJ6_9ACTN</name>
<dbReference type="EMBL" id="AZSP01000390">
    <property type="protein sequence ID" value="PVE04419.1"/>
    <property type="molecule type" value="Genomic_DNA"/>
</dbReference>
<gene>
    <name evidence="3" type="ORF">Y717_12245</name>
</gene>
<reference evidence="3 4" key="1">
    <citation type="submission" date="2013-12" db="EMBL/GenBank/DDBJ databases">
        <title>Annotated genome of Streptomyces scopuliridis.</title>
        <authorList>
            <person name="Olson J.B."/>
        </authorList>
    </citation>
    <scope>NUCLEOTIDE SEQUENCE [LARGE SCALE GENOMIC DNA]</scope>
    <source>
        <strain evidence="3 4">RB72</strain>
    </source>
</reference>
<dbReference type="OrthoDB" id="4376969at2"/>
<keyword evidence="4" id="KW-1185">Reference proteome</keyword>
<comment type="caution">
    <text evidence="3">The sequence shown here is derived from an EMBL/GenBank/DDBJ whole genome shotgun (WGS) entry which is preliminary data.</text>
</comment>
<dbReference type="SUPFAM" id="SSF54593">
    <property type="entry name" value="Glyoxalase/Bleomycin resistance protein/Dihydroxybiphenyl dioxygenase"/>
    <property type="match status" value="1"/>
</dbReference>
<evidence type="ECO:0000259" key="2">
    <source>
        <dbReference type="Pfam" id="PF13468"/>
    </source>
</evidence>
<dbReference type="RefSeq" id="WP_078490504.1">
    <property type="nucleotide sequence ID" value="NZ_AZSP01000390.1"/>
</dbReference>
<organism evidence="3 4">
    <name type="scientific">Streptomyces scopuliridis RB72</name>
    <dbReference type="NCBI Taxonomy" id="1440053"/>
    <lineage>
        <taxon>Bacteria</taxon>
        <taxon>Bacillati</taxon>
        <taxon>Actinomycetota</taxon>
        <taxon>Actinomycetes</taxon>
        <taxon>Kitasatosporales</taxon>
        <taxon>Streptomycetaceae</taxon>
        <taxon>Streptomyces</taxon>
    </lineage>
</organism>
<sequence length="275" mass="29449">MSVQPATESPEFEHSGFARPGFGRPESEQAEFDHLVHCVPDVESTVRGYTEAGLHAHANPEYLGYRNGAWRLDTRYIELSSIVNRLVFLDSPYGRAMRGRQPRADALVARGGGALAFCVHVTDAGTTAERLRARGHGVELLTFAREGSPVSFREALLTDGPPWAPFFVTYEPDRQTILAKYSAGRVNRGPHDLAGILIETPDPRASADWLGELLGIPPGASPTVVPLPLGQVHFTEGPADAITALLLSGGSPPTTVIDGLAVRPVKSSVTGPART</sequence>
<dbReference type="Pfam" id="PF13468">
    <property type="entry name" value="Glyoxalase_3"/>
    <property type="match status" value="1"/>
</dbReference>
<dbReference type="Proteomes" id="UP000245992">
    <property type="component" value="Unassembled WGS sequence"/>
</dbReference>
<dbReference type="STRING" id="1440053.GCA_000718095_01332"/>
<dbReference type="InterPro" id="IPR025870">
    <property type="entry name" value="Glyoxalase-like_dom"/>
</dbReference>
<dbReference type="InterPro" id="IPR029068">
    <property type="entry name" value="Glyas_Bleomycin-R_OHBP_Dase"/>
</dbReference>
<dbReference type="Gene3D" id="3.10.180.10">
    <property type="entry name" value="2,3-Dihydroxybiphenyl 1,2-Dioxygenase, domain 1"/>
    <property type="match status" value="1"/>
</dbReference>
<evidence type="ECO:0000313" key="3">
    <source>
        <dbReference type="EMBL" id="PVE04419.1"/>
    </source>
</evidence>
<evidence type="ECO:0000313" key="4">
    <source>
        <dbReference type="Proteomes" id="UP000245992"/>
    </source>
</evidence>
<dbReference type="AlphaFoldDB" id="A0A2T7SNJ6"/>
<accession>A0A2T7SNJ6</accession>